<reference evidence="1 2" key="1">
    <citation type="submission" date="2015-07" db="EMBL/GenBank/DDBJ databases">
        <title>Genome sequencing of Kibdelosporangium phytohabitans.</title>
        <authorList>
            <person name="Qin S."/>
            <person name="Xing K."/>
        </authorList>
    </citation>
    <scope>NUCLEOTIDE SEQUENCE [LARGE SCALE GENOMIC DNA]</scope>
    <source>
        <strain evidence="1 2">KLBMP1111</strain>
    </source>
</reference>
<evidence type="ECO:0000313" key="1">
    <source>
        <dbReference type="EMBL" id="ALG13122.1"/>
    </source>
</evidence>
<accession>A0A0N9IEA3</accession>
<dbReference type="AlphaFoldDB" id="A0A0N9IEA3"/>
<dbReference type="EMBL" id="CP012752">
    <property type="protein sequence ID" value="ALG13122.1"/>
    <property type="molecule type" value="Genomic_DNA"/>
</dbReference>
<protein>
    <submittedName>
        <fullName evidence="1">Uncharacterized protein</fullName>
    </submittedName>
</protein>
<proteinExistence type="predicted"/>
<evidence type="ECO:0000313" key="2">
    <source>
        <dbReference type="Proteomes" id="UP000063699"/>
    </source>
</evidence>
<dbReference type="STRING" id="860235.AOZ06_45285"/>
<keyword evidence="2" id="KW-1185">Reference proteome</keyword>
<sequence>MRLAEEVLEDLAEIASECAPRLFAVYGVRHDRIADESDYFVAYGMELSDPPLAVLAYPDGSTHVSDSAELALRSHRIGAEARLIWLS</sequence>
<dbReference type="RefSeq" id="WP_054295011.1">
    <property type="nucleotide sequence ID" value="NZ_CP012752.1"/>
</dbReference>
<dbReference type="OrthoDB" id="3692212at2"/>
<gene>
    <name evidence="1" type="ORF">AOZ06_45285</name>
</gene>
<name>A0A0N9IEA3_9PSEU</name>
<dbReference type="KEGG" id="kphy:AOZ06_45285"/>
<organism evidence="1 2">
    <name type="scientific">Kibdelosporangium phytohabitans</name>
    <dbReference type="NCBI Taxonomy" id="860235"/>
    <lineage>
        <taxon>Bacteria</taxon>
        <taxon>Bacillati</taxon>
        <taxon>Actinomycetota</taxon>
        <taxon>Actinomycetes</taxon>
        <taxon>Pseudonocardiales</taxon>
        <taxon>Pseudonocardiaceae</taxon>
        <taxon>Kibdelosporangium</taxon>
    </lineage>
</organism>
<dbReference type="Proteomes" id="UP000063699">
    <property type="component" value="Chromosome"/>
</dbReference>